<dbReference type="Pfam" id="PF00005">
    <property type="entry name" value="ABC_tran"/>
    <property type="match status" value="1"/>
</dbReference>
<dbReference type="EMBL" id="AACS02000012">
    <property type="protein sequence ID" value="EAU86911.2"/>
    <property type="molecule type" value="Genomic_DNA"/>
</dbReference>
<dbReference type="Gene3D" id="3.40.50.300">
    <property type="entry name" value="P-loop containing nucleotide triphosphate hydrolases"/>
    <property type="match status" value="1"/>
</dbReference>
<dbReference type="InterPro" id="IPR003593">
    <property type="entry name" value="AAA+_ATPase"/>
</dbReference>
<dbReference type="Proteomes" id="UP000001861">
    <property type="component" value="Unassembled WGS sequence"/>
</dbReference>
<dbReference type="AlphaFoldDB" id="A8NMJ2"/>
<proteinExistence type="predicted"/>
<accession>A8NMJ2</accession>
<dbReference type="GeneID" id="6011447"/>
<dbReference type="OMA" id="WESERFQ"/>
<dbReference type="eggNOG" id="KOG0058">
    <property type="taxonomic scope" value="Eukaryota"/>
</dbReference>
<dbReference type="InterPro" id="IPR027417">
    <property type="entry name" value="P-loop_NTPase"/>
</dbReference>
<gene>
    <name evidence="5" type="ORF">CC1G_10802</name>
</gene>
<evidence type="ECO:0000313" key="5">
    <source>
        <dbReference type="EMBL" id="EAU86911.2"/>
    </source>
</evidence>
<dbReference type="OrthoDB" id="6500128at2759"/>
<name>A8NMJ2_COPC7</name>
<dbReference type="GO" id="GO:0005524">
    <property type="term" value="F:ATP binding"/>
    <property type="evidence" value="ECO:0007669"/>
    <property type="project" value="UniProtKB-KW"/>
</dbReference>
<dbReference type="InParanoid" id="A8NMJ2"/>
<organism evidence="5 6">
    <name type="scientific">Coprinopsis cinerea (strain Okayama-7 / 130 / ATCC MYA-4618 / FGSC 9003)</name>
    <name type="common">Inky cap fungus</name>
    <name type="synonym">Hormographiella aspergillata</name>
    <dbReference type="NCBI Taxonomy" id="240176"/>
    <lineage>
        <taxon>Eukaryota</taxon>
        <taxon>Fungi</taxon>
        <taxon>Dikarya</taxon>
        <taxon>Basidiomycota</taxon>
        <taxon>Agaricomycotina</taxon>
        <taxon>Agaricomycetes</taxon>
        <taxon>Agaricomycetidae</taxon>
        <taxon>Agaricales</taxon>
        <taxon>Agaricineae</taxon>
        <taxon>Psathyrellaceae</taxon>
        <taxon>Coprinopsis</taxon>
    </lineage>
</organism>
<feature type="compositionally biased region" description="Basic and acidic residues" evidence="3">
    <location>
        <begin position="10"/>
        <end position="30"/>
    </location>
</feature>
<dbReference type="SMART" id="SM00382">
    <property type="entry name" value="AAA"/>
    <property type="match status" value="1"/>
</dbReference>
<dbReference type="HOGENOM" id="CLU_000604_63_0_1"/>
<evidence type="ECO:0000259" key="4">
    <source>
        <dbReference type="PROSITE" id="PS50893"/>
    </source>
</evidence>
<evidence type="ECO:0000256" key="3">
    <source>
        <dbReference type="SAM" id="MobiDB-lite"/>
    </source>
</evidence>
<evidence type="ECO:0000313" key="6">
    <source>
        <dbReference type="Proteomes" id="UP000001861"/>
    </source>
</evidence>
<reference evidence="5 6" key="1">
    <citation type="journal article" date="2010" name="Proc. Natl. Acad. Sci. U.S.A.">
        <title>Insights into evolution of multicellular fungi from the assembled chromosomes of the mushroom Coprinopsis cinerea (Coprinus cinereus).</title>
        <authorList>
            <person name="Stajich J.E."/>
            <person name="Wilke S.K."/>
            <person name="Ahren D."/>
            <person name="Au C.H."/>
            <person name="Birren B.W."/>
            <person name="Borodovsky M."/>
            <person name="Burns C."/>
            <person name="Canback B."/>
            <person name="Casselton L.A."/>
            <person name="Cheng C.K."/>
            <person name="Deng J."/>
            <person name="Dietrich F.S."/>
            <person name="Fargo D.C."/>
            <person name="Farman M.L."/>
            <person name="Gathman A.C."/>
            <person name="Goldberg J."/>
            <person name="Guigo R."/>
            <person name="Hoegger P.J."/>
            <person name="Hooker J.B."/>
            <person name="Huggins A."/>
            <person name="James T.Y."/>
            <person name="Kamada T."/>
            <person name="Kilaru S."/>
            <person name="Kodira C."/>
            <person name="Kues U."/>
            <person name="Kupfer D."/>
            <person name="Kwan H.S."/>
            <person name="Lomsadze A."/>
            <person name="Li W."/>
            <person name="Lilly W.W."/>
            <person name="Ma L.J."/>
            <person name="Mackey A.J."/>
            <person name="Manning G."/>
            <person name="Martin F."/>
            <person name="Muraguchi H."/>
            <person name="Natvig D.O."/>
            <person name="Palmerini H."/>
            <person name="Ramesh M.A."/>
            <person name="Rehmeyer C.J."/>
            <person name="Roe B.A."/>
            <person name="Shenoy N."/>
            <person name="Stanke M."/>
            <person name="Ter-Hovhannisyan V."/>
            <person name="Tunlid A."/>
            <person name="Velagapudi R."/>
            <person name="Vision T.J."/>
            <person name="Zeng Q."/>
            <person name="Zolan M.E."/>
            <person name="Pukkila P.J."/>
        </authorList>
    </citation>
    <scope>NUCLEOTIDE SEQUENCE [LARGE SCALE GENOMIC DNA]</scope>
    <source>
        <strain evidence="6">Okayama-7 / 130 / ATCC MYA-4618 / FGSC 9003</strain>
    </source>
</reference>
<dbReference type="RefSeq" id="XP_001834928.2">
    <property type="nucleotide sequence ID" value="XM_001834876.2"/>
</dbReference>
<comment type="caution">
    <text evidence="5">The sequence shown here is derived from an EMBL/GenBank/DDBJ whole genome shotgun (WGS) entry which is preliminary data.</text>
</comment>
<dbReference type="VEuPathDB" id="FungiDB:CC1G_10802"/>
<dbReference type="PANTHER" id="PTHR43394:SF1">
    <property type="entry name" value="ATP-BINDING CASSETTE SUB-FAMILY B MEMBER 10, MITOCHONDRIAL"/>
    <property type="match status" value="1"/>
</dbReference>
<keyword evidence="6" id="KW-1185">Reference proteome</keyword>
<keyword evidence="2" id="KW-0067">ATP-binding</keyword>
<dbReference type="GO" id="GO:0015421">
    <property type="term" value="F:ABC-type oligopeptide transporter activity"/>
    <property type="evidence" value="ECO:0007669"/>
    <property type="project" value="TreeGrafter"/>
</dbReference>
<feature type="domain" description="ABC transporter" evidence="4">
    <location>
        <begin position="370"/>
        <end position="641"/>
    </location>
</feature>
<keyword evidence="1" id="KW-0547">Nucleotide-binding</keyword>
<sequence length="649" mass="71850">MTANLPQEKPTNKTKDEVNSDVTKEKKDMDEIGVPEKKKYDHVVVEEHQYGVWKVFLCDKPQETVSDRVPRFYMDVYSLSPVLFLAMTGSWFWESLESAITMYLTNDMLRAIEAGLAQNKPVVWAVIKALASRALCSGLLSYISSQRCCVSFSPQCGILAYQKLATGDVEYEEEELWNAFLSLHCGLGNLFAAVLELFVILKSTNIPYSYIFLILHFVHSFLRDFLGTFRRSRECMSYSWINNTGYVRVKALESLVSSYYRQDVICGDLADWILDAELKGAWAKLEILPTGFPWHFFEGGVGPLGDMLKTMLDDGPMALCLVMAVLGSAESLSMANIAILHTSLSTLRRTTSRFDGNLGTIRHYTMAIFGSFSDLCFSYLGRQGSVNALQDINLTIPAGSVVVVVGENGSGKSTLIKILSCLNTPTTGSFLIDGKPADEYEPHDLRQASVILSQDSQLYPLSFAENIGLGCVNLKSDASLVQEAAEKGGAMEFISKLEAGLDTVLDPLEFASPRKDRIPDDDDHPLTKIVNNSPKSIDISGGERQKLLAARAFMRLHSGKVNFIAVDEPSSALDAAAELHLFNGLLAAREGKTVVFVTHRFGHLTKYADMILCMKEGRIVESGTHSELIQKADGEYARLYRIQADAFSE</sequence>
<dbReference type="PANTHER" id="PTHR43394">
    <property type="entry name" value="ATP-DEPENDENT PERMEASE MDL1, MITOCHONDRIAL"/>
    <property type="match status" value="1"/>
</dbReference>
<protein>
    <submittedName>
        <fullName evidence="5">ABC transporter</fullName>
    </submittedName>
</protein>
<dbReference type="PROSITE" id="PS50893">
    <property type="entry name" value="ABC_TRANSPORTER_2"/>
    <property type="match status" value="1"/>
</dbReference>
<dbReference type="GO" id="GO:0016887">
    <property type="term" value="F:ATP hydrolysis activity"/>
    <property type="evidence" value="ECO:0007669"/>
    <property type="project" value="InterPro"/>
</dbReference>
<dbReference type="KEGG" id="cci:CC1G_10802"/>
<dbReference type="InterPro" id="IPR003439">
    <property type="entry name" value="ABC_transporter-like_ATP-bd"/>
</dbReference>
<feature type="region of interest" description="Disordered" evidence="3">
    <location>
        <begin position="1"/>
        <end position="30"/>
    </location>
</feature>
<evidence type="ECO:0000256" key="2">
    <source>
        <dbReference type="ARBA" id="ARBA00022840"/>
    </source>
</evidence>
<evidence type="ECO:0000256" key="1">
    <source>
        <dbReference type="ARBA" id="ARBA00022741"/>
    </source>
</evidence>
<dbReference type="SUPFAM" id="SSF52540">
    <property type="entry name" value="P-loop containing nucleoside triphosphate hydrolases"/>
    <property type="match status" value="1"/>
</dbReference>
<dbReference type="InterPro" id="IPR039421">
    <property type="entry name" value="Type_1_exporter"/>
</dbReference>